<dbReference type="Proteomes" id="UP000605099">
    <property type="component" value="Unassembled WGS sequence"/>
</dbReference>
<keyword evidence="3" id="KW-1185">Reference proteome</keyword>
<reference evidence="3" key="1">
    <citation type="journal article" date="2019" name="Int. J. Syst. Evol. Microbiol.">
        <title>The Global Catalogue of Microorganisms (GCM) 10K type strain sequencing project: providing services to taxonomists for standard genome sequencing and annotation.</title>
        <authorList>
            <consortium name="The Broad Institute Genomics Platform"/>
            <consortium name="The Broad Institute Genome Sequencing Center for Infectious Disease"/>
            <person name="Wu L."/>
            <person name="Ma J."/>
        </authorList>
    </citation>
    <scope>NUCLEOTIDE SEQUENCE [LARGE SCALE GENOMIC DNA]</scope>
    <source>
        <strain evidence="3">CGMCC 1.6784</strain>
    </source>
</reference>
<feature type="region of interest" description="Disordered" evidence="1">
    <location>
        <begin position="1"/>
        <end position="86"/>
    </location>
</feature>
<sequence>MPTIPTTTDHPGQTGAGAKTDEKAKAKVAPTDRTGTVAWQGQASPAPVTTDIDEPGAPDPTTDRPDRGPRGGATAGACPGKKAKQA</sequence>
<dbReference type="EMBL" id="BMLK01000049">
    <property type="protein sequence ID" value="GGN62559.1"/>
    <property type="molecule type" value="Genomic_DNA"/>
</dbReference>
<dbReference type="RefSeq" id="WP_188823779.1">
    <property type="nucleotide sequence ID" value="NZ_BMLK01000049.1"/>
</dbReference>
<feature type="compositionally biased region" description="Polar residues" evidence="1">
    <location>
        <begin position="33"/>
        <end position="43"/>
    </location>
</feature>
<organism evidence="2 3">
    <name type="scientific">Novosphingobium indicum</name>
    <dbReference type="NCBI Taxonomy" id="462949"/>
    <lineage>
        <taxon>Bacteria</taxon>
        <taxon>Pseudomonadati</taxon>
        <taxon>Pseudomonadota</taxon>
        <taxon>Alphaproteobacteria</taxon>
        <taxon>Sphingomonadales</taxon>
        <taxon>Sphingomonadaceae</taxon>
        <taxon>Novosphingobium</taxon>
    </lineage>
</organism>
<evidence type="ECO:0000256" key="1">
    <source>
        <dbReference type="SAM" id="MobiDB-lite"/>
    </source>
</evidence>
<name>A0ABQ2K0Q7_9SPHN</name>
<gene>
    <name evidence="2" type="ORF">GCM10011349_46360</name>
</gene>
<feature type="compositionally biased region" description="Polar residues" evidence="1">
    <location>
        <begin position="1"/>
        <end position="11"/>
    </location>
</feature>
<evidence type="ECO:0000313" key="2">
    <source>
        <dbReference type="EMBL" id="GGN62559.1"/>
    </source>
</evidence>
<accession>A0ABQ2K0Q7</accession>
<comment type="caution">
    <text evidence="2">The sequence shown here is derived from an EMBL/GenBank/DDBJ whole genome shotgun (WGS) entry which is preliminary data.</text>
</comment>
<proteinExistence type="predicted"/>
<evidence type="ECO:0000313" key="3">
    <source>
        <dbReference type="Proteomes" id="UP000605099"/>
    </source>
</evidence>
<protein>
    <submittedName>
        <fullName evidence="2">Uncharacterized protein</fullName>
    </submittedName>
</protein>